<reference evidence="4" key="1">
    <citation type="submission" date="2020-10" db="EMBL/GenBank/DDBJ databases">
        <title>Mucilaginibacter mali sp. nov., isolated from rhizosphere soil of apple orchard.</title>
        <authorList>
            <person name="Lee J.-S."/>
            <person name="Kim H.S."/>
            <person name="Kim J.-S."/>
        </authorList>
    </citation>
    <scope>NUCLEOTIDE SEQUENCE</scope>
    <source>
        <strain evidence="4">KCTC 22746</strain>
    </source>
</reference>
<accession>A0A929KT53</accession>
<organism evidence="4 5">
    <name type="scientific">Mucilaginibacter myungsuensis</name>
    <dbReference type="NCBI Taxonomy" id="649104"/>
    <lineage>
        <taxon>Bacteria</taxon>
        <taxon>Pseudomonadati</taxon>
        <taxon>Bacteroidota</taxon>
        <taxon>Sphingobacteriia</taxon>
        <taxon>Sphingobacteriales</taxon>
        <taxon>Sphingobacteriaceae</taxon>
        <taxon>Mucilaginibacter</taxon>
    </lineage>
</organism>
<dbReference type="PRINTS" id="PR00080">
    <property type="entry name" value="SDRFAMILY"/>
</dbReference>
<proteinExistence type="inferred from homology"/>
<dbReference type="PANTHER" id="PTHR44196:SF1">
    <property type="entry name" value="DEHYDROGENASE_REDUCTASE SDR FAMILY MEMBER 7B"/>
    <property type="match status" value="1"/>
</dbReference>
<comment type="similarity">
    <text evidence="1 3">Belongs to the short-chain dehydrogenases/reductases (SDR) family.</text>
</comment>
<dbReference type="InterPro" id="IPR002347">
    <property type="entry name" value="SDR_fam"/>
</dbReference>
<keyword evidence="2" id="KW-0560">Oxidoreductase</keyword>
<gene>
    <name evidence="4" type="ORF">IRJ16_02300</name>
</gene>
<evidence type="ECO:0000313" key="4">
    <source>
        <dbReference type="EMBL" id="MBE9660702.1"/>
    </source>
</evidence>
<dbReference type="PRINTS" id="PR00081">
    <property type="entry name" value="GDHRDH"/>
</dbReference>
<evidence type="ECO:0000313" key="5">
    <source>
        <dbReference type="Proteomes" id="UP000622475"/>
    </source>
</evidence>
<dbReference type="InterPro" id="IPR020904">
    <property type="entry name" value="Sc_DH/Rdtase_CS"/>
</dbReference>
<name>A0A929KT53_9SPHI</name>
<dbReference type="PANTHER" id="PTHR44196">
    <property type="entry name" value="DEHYDROGENASE/REDUCTASE SDR FAMILY MEMBER 7B"/>
    <property type="match status" value="1"/>
</dbReference>
<dbReference type="CDD" id="cd05233">
    <property type="entry name" value="SDR_c"/>
    <property type="match status" value="1"/>
</dbReference>
<evidence type="ECO:0000256" key="2">
    <source>
        <dbReference type="ARBA" id="ARBA00023002"/>
    </source>
</evidence>
<evidence type="ECO:0000256" key="1">
    <source>
        <dbReference type="ARBA" id="ARBA00006484"/>
    </source>
</evidence>
<dbReference type="PROSITE" id="PS00061">
    <property type="entry name" value="ADH_SHORT"/>
    <property type="match status" value="1"/>
</dbReference>
<dbReference type="RefSeq" id="WP_194109896.1">
    <property type="nucleotide sequence ID" value="NZ_JADFFL010000001.1"/>
</dbReference>
<dbReference type="GO" id="GO:0016020">
    <property type="term" value="C:membrane"/>
    <property type="evidence" value="ECO:0007669"/>
    <property type="project" value="TreeGrafter"/>
</dbReference>
<dbReference type="EMBL" id="JADFFL010000001">
    <property type="protein sequence ID" value="MBE9660702.1"/>
    <property type="molecule type" value="Genomic_DNA"/>
</dbReference>
<keyword evidence="5" id="KW-1185">Reference proteome</keyword>
<dbReference type="InterPro" id="IPR036291">
    <property type="entry name" value="NAD(P)-bd_dom_sf"/>
</dbReference>
<comment type="caution">
    <text evidence="4">The sequence shown here is derived from an EMBL/GenBank/DDBJ whole genome shotgun (WGS) entry which is preliminary data.</text>
</comment>
<dbReference type="SUPFAM" id="SSF51735">
    <property type="entry name" value="NAD(P)-binding Rossmann-fold domains"/>
    <property type="match status" value="1"/>
</dbReference>
<evidence type="ECO:0000256" key="3">
    <source>
        <dbReference type="RuleBase" id="RU000363"/>
    </source>
</evidence>
<dbReference type="Proteomes" id="UP000622475">
    <property type="component" value="Unassembled WGS sequence"/>
</dbReference>
<dbReference type="AlphaFoldDB" id="A0A929KT53"/>
<sequence length="234" mass="25324">MKNALITGATRGMGRAIAITFAKEGFNLAICSRNEAELDTFKTELLGINANANIVTVKADVSKKEDIQAFAKAAEETLGFIDVVVNNAGIYQPTSILDDDDDVFQKLLNTNLLPAYELYRYFGKSLIRERKGHIFNICSSASIDVVTNAGMYSVTKFGLLGLNNVMRLELQQYGVKVTAVIPGSTLTSSWDGVAVDGAKFIMPNDIASAIVNAYRMSPGANVDQITIKPVFGQL</sequence>
<protein>
    <submittedName>
        <fullName evidence="4">SDR family oxidoreductase</fullName>
    </submittedName>
</protein>
<dbReference type="Pfam" id="PF00106">
    <property type="entry name" value="adh_short"/>
    <property type="match status" value="1"/>
</dbReference>
<dbReference type="Gene3D" id="3.40.50.720">
    <property type="entry name" value="NAD(P)-binding Rossmann-like Domain"/>
    <property type="match status" value="1"/>
</dbReference>
<dbReference type="GO" id="GO:0016491">
    <property type="term" value="F:oxidoreductase activity"/>
    <property type="evidence" value="ECO:0007669"/>
    <property type="project" value="UniProtKB-KW"/>
</dbReference>